<evidence type="ECO:0000256" key="1">
    <source>
        <dbReference type="SAM" id="Phobius"/>
    </source>
</evidence>
<dbReference type="PANTHER" id="PTHR46641:SF25">
    <property type="entry name" value="CNMAMIDE RECEPTOR-RELATED"/>
    <property type="match status" value="1"/>
</dbReference>
<evidence type="ECO:0000313" key="3">
    <source>
        <dbReference type="Proteomes" id="UP000784294"/>
    </source>
</evidence>
<proteinExistence type="predicted"/>
<feature type="transmembrane region" description="Helical" evidence="1">
    <location>
        <begin position="9"/>
        <end position="37"/>
    </location>
</feature>
<accession>A0A448XMH2</accession>
<comment type="caution">
    <text evidence="2">The sequence shown here is derived from an EMBL/GenBank/DDBJ whole genome shotgun (WGS) entry which is preliminary data.</text>
</comment>
<evidence type="ECO:0008006" key="4">
    <source>
        <dbReference type="Google" id="ProtNLM"/>
    </source>
</evidence>
<dbReference type="EMBL" id="CAAALY010264228">
    <property type="protein sequence ID" value="VEL40260.1"/>
    <property type="molecule type" value="Genomic_DNA"/>
</dbReference>
<dbReference type="Proteomes" id="UP000784294">
    <property type="component" value="Unassembled WGS sequence"/>
</dbReference>
<keyword evidence="3" id="KW-1185">Reference proteome</keyword>
<evidence type="ECO:0000313" key="2">
    <source>
        <dbReference type="EMBL" id="VEL40260.1"/>
    </source>
</evidence>
<feature type="transmembrane region" description="Helical" evidence="1">
    <location>
        <begin position="142"/>
        <end position="164"/>
    </location>
</feature>
<dbReference type="AlphaFoldDB" id="A0A448XMH2"/>
<organism evidence="2 3">
    <name type="scientific">Protopolystoma xenopodis</name>
    <dbReference type="NCBI Taxonomy" id="117903"/>
    <lineage>
        <taxon>Eukaryota</taxon>
        <taxon>Metazoa</taxon>
        <taxon>Spiralia</taxon>
        <taxon>Lophotrochozoa</taxon>
        <taxon>Platyhelminthes</taxon>
        <taxon>Monogenea</taxon>
        <taxon>Polyopisthocotylea</taxon>
        <taxon>Polystomatidea</taxon>
        <taxon>Polystomatidae</taxon>
        <taxon>Protopolystoma</taxon>
    </lineage>
</organism>
<gene>
    <name evidence="2" type="ORF">PXEA_LOCUS33700</name>
</gene>
<dbReference type="InterPro" id="IPR052954">
    <property type="entry name" value="GPCR-Ligand_Int"/>
</dbReference>
<feature type="transmembrane region" description="Helical" evidence="1">
    <location>
        <begin position="429"/>
        <end position="448"/>
    </location>
</feature>
<dbReference type="Gene3D" id="1.20.1070.10">
    <property type="entry name" value="Rhodopsin 7-helix transmembrane proteins"/>
    <property type="match status" value="1"/>
</dbReference>
<feature type="transmembrane region" description="Helical" evidence="1">
    <location>
        <begin position="277"/>
        <end position="299"/>
    </location>
</feature>
<feature type="transmembrane region" description="Helical" evidence="1">
    <location>
        <begin position="388"/>
        <end position="409"/>
    </location>
</feature>
<dbReference type="PANTHER" id="PTHR46641">
    <property type="entry name" value="FMRFAMIDE RECEPTOR-RELATED"/>
    <property type="match status" value="1"/>
</dbReference>
<keyword evidence="1" id="KW-0472">Membrane</keyword>
<feature type="transmembrane region" description="Helical" evidence="1">
    <location>
        <begin position="185"/>
        <end position="207"/>
    </location>
</feature>
<protein>
    <recommendedName>
        <fullName evidence="4">G-protein coupled receptors family 1 profile domain-containing protein</fullName>
    </recommendedName>
</protein>
<dbReference type="OrthoDB" id="9990906at2759"/>
<name>A0A448XMH2_9PLAT</name>
<sequence length="590" mass="65804">MMQDLPPAIWYACIILAILLLALGTVGNILFLFTIFYKSQLKSRAGSVKSTRMPYASLTLWPKRKASLPTGYHPQVTEGLWSYKGFQGRQNPLSCLLVATSDRLLSLMTFTDCLAQWTTLPRYLLLILTEVDLRTLHPCICWMHTFVVMTTTNLSVAYLCIFSVHRAIRLRWPLWSRRKLTQARLQFAIVLATGLCIAKHLPVFFLFRVVPNNRINSSSPSSPCPTCSSSSSSVAAALFRAAINATSLPVKESFACDLYCTNSTSVCLGWFYYGLEFFTHGLLAYFCILPATCLLCQALRHSASRAPKRAGTLCLLPTHLPQSTDSRSMSIYQPSGSLLNREVRHHVSMSSLQELQSPSVDGIRFHCSAPNWASGRAVPFQPQPRQPISAYVISALGIYHMLSSLPFLVLIEARFQFKLKILPEASHALVYFPLVLLLYSNNAINYYAMLLIGPRFRRQTCEALQHLLPFCLTDRQSNVNAKWKASPDPANYSGNNRRSDVFAASRQGANKLDCFGLCQRSHSRAHIKLGKPASSSVMCGSLASDVDFIASQDQKYAQQEVNQAANLPENLKERTLSHSLSTVNLSSTCY</sequence>
<reference evidence="2" key="1">
    <citation type="submission" date="2018-11" db="EMBL/GenBank/DDBJ databases">
        <authorList>
            <consortium name="Pathogen Informatics"/>
        </authorList>
    </citation>
    <scope>NUCLEOTIDE SEQUENCE</scope>
</reference>
<keyword evidence="1" id="KW-1133">Transmembrane helix</keyword>
<dbReference type="SUPFAM" id="SSF81321">
    <property type="entry name" value="Family A G protein-coupled receptor-like"/>
    <property type="match status" value="1"/>
</dbReference>
<keyword evidence="1" id="KW-0812">Transmembrane</keyword>